<evidence type="ECO:0000256" key="1">
    <source>
        <dbReference type="SAM" id="Phobius"/>
    </source>
</evidence>
<keyword evidence="1" id="KW-0472">Membrane</keyword>
<gene>
    <name evidence="2" type="ORF">SAMN05428642_103450</name>
</gene>
<name>A0A1K2INS4_9FLAO</name>
<dbReference type="RefSeq" id="WP_072403052.1">
    <property type="nucleotide sequence ID" value="NZ_FPKV01000003.1"/>
</dbReference>
<dbReference type="STRING" id="369401.SAMN05428642_103450"/>
<dbReference type="AlphaFoldDB" id="A0A1K2INS4"/>
<dbReference type="Proteomes" id="UP000182544">
    <property type="component" value="Unassembled WGS sequence"/>
</dbReference>
<dbReference type="OrthoDB" id="821805at2"/>
<protein>
    <submittedName>
        <fullName evidence="2">Uncharacterized protein</fullName>
    </submittedName>
</protein>
<keyword evidence="1" id="KW-0812">Transmembrane</keyword>
<reference evidence="2 3" key="1">
    <citation type="submission" date="2016-10" db="EMBL/GenBank/DDBJ databases">
        <authorList>
            <person name="de Groot N.N."/>
        </authorList>
    </citation>
    <scope>NUCLEOTIDE SEQUENCE [LARGE SCALE GENOMIC DNA]</scope>
    <source>
        <strain evidence="2 3">DSM 18180</strain>
    </source>
</reference>
<evidence type="ECO:0000313" key="3">
    <source>
        <dbReference type="Proteomes" id="UP000182544"/>
    </source>
</evidence>
<feature type="transmembrane region" description="Helical" evidence="1">
    <location>
        <begin position="21"/>
        <end position="42"/>
    </location>
</feature>
<organism evidence="2 3">
    <name type="scientific">Flaviramulus basaltis</name>
    <dbReference type="NCBI Taxonomy" id="369401"/>
    <lineage>
        <taxon>Bacteria</taxon>
        <taxon>Pseudomonadati</taxon>
        <taxon>Bacteroidota</taxon>
        <taxon>Flavobacteriia</taxon>
        <taxon>Flavobacteriales</taxon>
        <taxon>Flavobacteriaceae</taxon>
        <taxon>Flaviramulus</taxon>
    </lineage>
</organism>
<keyword evidence="1" id="KW-1133">Transmembrane helix</keyword>
<keyword evidence="3" id="KW-1185">Reference proteome</keyword>
<sequence length="245" mass="28722">MIKLFRNVRKNLLNEGKTSKYIKYAVGEIVLVVIGILIALQINNWNQNRVSKIEELSILKNIHSEFIQNKKVLQSTIHKNSICLNTSITLINLVGQDNETINKQNVDSLFYYALEAGTFRPSENTIFDLLQSGRLQLLQNENLKDLLYEWTRSMKSVDVSFKRVELKIDNELIPYLSKKYSLKDIDVYGNLKWKNKTLLKVDKLQIFEDIEFENIMDDYLYRIISNKEKLNELTILIDDILKETK</sequence>
<evidence type="ECO:0000313" key="2">
    <source>
        <dbReference type="EMBL" id="SFZ93950.1"/>
    </source>
</evidence>
<proteinExistence type="predicted"/>
<dbReference type="EMBL" id="FPKV01000003">
    <property type="protein sequence ID" value="SFZ93950.1"/>
    <property type="molecule type" value="Genomic_DNA"/>
</dbReference>
<accession>A0A1K2INS4</accession>